<reference evidence="1 2" key="1">
    <citation type="journal article" date="2016" name="Nat. Commun.">
        <title>Thousands of microbial genomes shed light on interconnected biogeochemical processes in an aquifer system.</title>
        <authorList>
            <person name="Anantharaman K."/>
            <person name="Brown C.T."/>
            <person name="Hug L.A."/>
            <person name="Sharon I."/>
            <person name="Castelle C.J."/>
            <person name="Probst A.J."/>
            <person name="Thomas B.C."/>
            <person name="Singh A."/>
            <person name="Wilkins M.J."/>
            <person name="Karaoz U."/>
            <person name="Brodie E.L."/>
            <person name="Williams K.H."/>
            <person name="Hubbard S.S."/>
            <person name="Banfield J.F."/>
        </authorList>
    </citation>
    <scope>NUCLEOTIDE SEQUENCE [LARGE SCALE GENOMIC DNA]</scope>
</reference>
<name>A0A1G2T0J2_9BACT</name>
<comment type="caution">
    <text evidence="1">The sequence shown here is derived from an EMBL/GenBank/DDBJ whole genome shotgun (WGS) entry which is preliminary data.</text>
</comment>
<gene>
    <name evidence="1" type="ORF">A2838_03270</name>
</gene>
<organism evidence="1 2">
    <name type="scientific">Candidatus Zambryskibacteria bacterium RIFCSPHIGHO2_01_FULL_46_25</name>
    <dbReference type="NCBI Taxonomy" id="1802738"/>
    <lineage>
        <taxon>Bacteria</taxon>
        <taxon>Candidatus Zambryskiibacteriota</taxon>
    </lineage>
</organism>
<protein>
    <submittedName>
        <fullName evidence="1">Uncharacterized protein</fullName>
    </submittedName>
</protein>
<sequence>MFSRRKAMIIVENGRRTRLHAGDEVTWTLSRRGITARTRAGMAMSWDNSINEFFGHCYTVAEFENMVNFAAHAANLRIQLVENSPEKTTFRFIACA</sequence>
<accession>A0A1G2T0J2</accession>
<dbReference type="Proteomes" id="UP000178107">
    <property type="component" value="Unassembled WGS sequence"/>
</dbReference>
<evidence type="ECO:0000313" key="2">
    <source>
        <dbReference type="Proteomes" id="UP000178107"/>
    </source>
</evidence>
<dbReference type="AlphaFoldDB" id="A0A1G2T0J2"/>
<proteinExistence type="predicted"/>
<evidence type="ECO:0000313" key="1">
    <source>
        <dbReference type="EMBL" id="OHA90793.1"/>
    </source>
</evidence>
<dbReference type="EMBL" id="MHVH01000001">
    <property type="protein sequence ID" value="OHA90793.1"/>
    <property type="molecule type" value="Genomic_DNA"/>
</dbReference>